<reference evidence="1 2" key="1">
    <citation type="journal article" date="2024" name="Chem. Sci.">
        <title>Discovery of megapolipeptins by genome mining of a Burkholderiales bacteria collection.</title>
        <authorList>
            <person name="Paulo B.S."/>
            <person name="Recchia M.J.J."/>
            <person name="Lee S."/>
            <person name="Fergusson C.H."/>
            <person name="Romanowski S.B."/>
            <person name="Hernandez A."/>
            <person name="Krull N."/>
            <person name="Liu D.Y."/>
            <person name="Cavanagh H."/>
            <person name="Bos A."/>
            <person name="Gray C.A."/>
            <person name="Murphy B.T."/>
            <person name="Linington R.G."/>
            <person name="Eustaquio A.S."/>
        </authorList>
    </citation>
    <scope>NUCLEOTIDE SEQUENCE [LARGE SCALE GENOMIC DNA]</scope>
    <source>
        <strain evidence="1 2">RL18-126-BIB-B</strain>
    </source>
</reference>
<sequence>MTTSIRTPRAHGASAASPPVAPTGLPAALASALVLLTVCFADSATAQQVVNPGDIVVERTVTPRDAFVPVPRDQDPVAVRATTFPANSFNPAIAQLVGDTDLTNAHGSSGVATGGALGGPGMQAVAQILSGKATGNNVALNAGGIGGPTAGIGGAISSSVTGALAPLSNALGGALGGLK</sequence>
<name>A0ACC7NDP8_9BURK</name>
<proteinExistence type="predicted"/>
<dbReference type="Proteomes" id="UP001629235">
    <property type="component" value="Unassembled WGS sequence"/>
</dbReference>
<evidence type="ECO:0000313" key="1">
    <source>
        <dbReference type="EMBL" id="MFM0105351.1"/>
    </source>
</evidence>
<accession>A0ACC7NDP8</accession>
<gene>
    <name evidence="1" type="ORF">PQR01_18125</name>
</gene>
<organism evidence="1 2">
    <name type="scientific">Paraburkholderia rhynchosiae</name>
    <dbReference type="NCBI Taxonomy" id="487049"/>
    <lineage>
        <taxon>Bacteria</taxon>
        <taxon>Pseudomonadati</taxon>
        <taxon>Pseudomonadota</taxon>
        <taxon>Betaproteobacteria</taxon>
        <taxon>Burkholderiales</taxon>
        <taxon>Burkholderiaceae</taxon>
        <taxon>Paraburkholderia</taxon>
    </lineage>
</organism>
<keyword evidence="2" id="KW-1185">Reference proteome</keyword>
<evidence type="ECO:0000313" key="2">
    <source>
        <dbReference type="Proteomes" id="UP001629235"/>
    </source>
</evidence>
<protein>
    <submittedName>
        <fullName evidence="1">Uncharacterized protein</fullName>
    </submittedName>
</protein>
<comment type="caution">
    <text evidence="1">The sequence shown here is derived from an EMBL/GenBank/DDBJ whole genome shotgun (WGS) entry which is preliminary data.</text>
</comment>
<dbReference type="EMBL" id="JAQQDW010000034">
    <property type="protein sequence ID" value="MFM0105351.1"/>
    <property type="molecule type" value="Genomic_DNA"/>
</dbReference>